<keyword evidence="3" id="KW-0804">Transcription</keyword>
<evidence type="ECO:0000256" key="4">
    <source>
        <dbReference type="PROSITE-ProRule" id="PRU00335"/>
    </source>
</evidence>
<dbReference type="InterPro" id="IPR009057">
    <property type="entry name" value="Homeodomain-like_sf"/>
</dbReference>
<dbReference type="PRINTS" id="PR00455">
    <property type="entry name" value="HTHTETR"/>
</dbReference>
<feature type="domain" description="HTH tetR-type" evidence="5">
    <location>
        <begin position="24"/>
        <end position="84"/>
    </location>
</feature>
<dbReference type="InterPro" id="IPR041347">
    <property type="entry name" value="MftR_C"/>
</dbReference>
<dbReference type="STRING" id="310781.SAMN05216259_12648"/>
<dbReference type="PANTHER" id="PTHR30055:SF238">
    <property type="entry name" value="MYCOFACTOCIN BIOSYNTHESIS TRANSCRIPTIONAL REGULATOR MFTR-RELATED"/>
    <property type="match status" value="1"/>
</dbReference>
<protein>
    <submittedName>
        <fullName evidence="6">Transcriptional regulator, TetR family</fullName>
    </submittedName>
</protein>
<organism evidence="6 7">
    <name type="scientific">Actinacidiphila guanduensis</name>
    <dbReference type="NCBI Taxonomy" id="310781"/>
    <lineage>
        <taxon>Bacteria</taxon>
        <taxon>Bacillati</taxon>
        <taxon>Actinomycetota</taxon>
        <taxon>Actinomycetes</taxon>
        <taxon>Kitasatosporales</taxon>
        <taxon>Streptomycetaceae</taxon>
        <taxon>Actinacidiphila</taxon>
    </lineage>
</organism>
<dbReference type="PROSITE" id="PS50977">
    <property type="entry name" value="HTH_TETR_2"/>
    <property type="match status" value="1"/>
</dbReference>
<dbReference type="GO" id="GO:0000976">
    <property type="term" value="F:transcription cis-regulatory region binding"/>
    <property type="evidence" value="ECO:0007669"/>
    <property type="project" value="TreeGrafter"/>
</dbReference>
<keyword evidence="2 4" id="KW-0238">DNA-binding</keyword>
<gene>
    <name evidence="6" type="ORF">SAMN05216259_12648</name>
</gene>
<accession>A0A1H0S9S0</accession>
<dbReference type="Proteomes" id="UP000199341">
    <property type="component" value="Unassembled WGS sequence"/>
</dbReference>
<dbReference type="InterPro" id="IPR050109">
    <property type="entry name" value="HTH-type_TetR-like_transc_reg"/>
</dbReference>
<evidence type="ECO:0000256" key="2">
    <source>
        <dbReference type="ARBA" id="ARBA00023125"/>
    </source>
</evidence>
<sequence length="207" mass="22580">MSPDDITGGRGRRHYTRGVGRWEPGAGDRLREAALTLYLERGFEQTMVADIADRAGVTARTFFRYFADKREVLFDRSAELERSALAALEAAPATASTLEAVAAALSAAADLIGQDRELARKRQAVIMSTADLRERELIKLADLSAALAEGLRRRGVPAAEAALATEAGSAVYRVAFQRWVDTEDGTLDLHEAIRQSFAQLHTLTTPH</sequence>
<dbReference type="Gene3D" id="1.10.357.10">
    <property type="entry name" value="Tetracycline Repressor, domain 2"/>
    <property type="match status" value="1"/>
</dbReference>
<keyword evidence="7" id="KW-1185">Reference proteome</keyword>
<name>A0A1H0S9S0_9ACTN</name>
<evidence type="ECO:0000313" key="6">
    <source>
        <dbReference type="EMBL" id="SDP38417.1"/>
    </source>
</evidence>
<dbReference type="SUPFAM" id="SSF46689">
    <property type="entry name" value="Homeodomain-like"/>
    <property type="match status" value="1"/>
</dbReference>
<evidence type="ECO:0000256" key="3">
    <source>
        <dbReference type="ARBA" id="ARBA00023163"/>
    </source>
</evidence>
<reference evidence="6 7" key="1">
    <citation type="submission" date="2016-10" db="EMBL/GenBank/DDBJ databases">
        <authorList>
            <person name="de Groot N.N."/>
        </authorList>
    </citation>
    <scope>NUCLEOTIDE SEQUENCE [LARGE SCALE GENOMIC DNA]</scope>
    <source>
        <strain evidence="6 7">CGMCC 4.2022</strain>
    </source>
</reference>
<evidence type="ECO:0000259" key="5">
    <source>
        <dbReference type="PROSITE" id="PS50977"/>
    </source>
</evidence>
<evidence type="ECO:0000313" key="7">
    <source>
        <dbReference type="Proteomes" id="UP000199341"/>
    </source>
</evidence>
<proteinExistence type="predicted"/>
<evidence type="ECO:0000256" key="1">
    <source>
        <dbReference type="ARBA" id="ARBA00023015"/>
    </source>
</evidence>
<dbReference type="EMBL" id="FNIE01000026">
    <property type="protein sequence ID" value="SDP38417.1"/>
    <property type="molecule type" value="Genomic_DNA"/>
</dbReference>
<feature type="DNA-binding region" description="H-T-H motif" evidence="4">
    <location>
        <begin position="47"/>
        <end position="66"/>
    </location>
</feature>
<keyword evidence="1" id="KW-0805">Transcription regulation</keyword>
<dbReference type="AlphaFoldDB" id="A0A1H0S9S0"/>
<dbReference type="Pfam" id="PF17754">
    <property type="entry name" value="TetR_C_14"/>
    <property type="match status" value="1"/>
</dbReference>
<dbReference type="InterPro" id="IPR001647">
    <property type="entry name" value="HTH_TetR"/>
</dbReference>
<dbReference type="GO" id="GO:0003700">
    <property type="term" value="F:DNA-binding transcription factor activity"/>
    <property type="evidence" value="ECO:0007669"/>
    <property type="project" value="TreeGrafter"/>
</dbReference>
<dbReference type="Pfam" id="PF00440">
    <property type="entry name" value="TetR_N"/>
    <property type="match status" value="1"/>
</dbReference>
<dbReference type="PANTHER" id="PTHR30055">
    <property type="entry name" value="HTH-TYPE TRANSCRIPTIONAL REGULATOR RUTR"/>
    <property type="match status" value="1"/>
</dbReference>